<accession>A0A2S7INZ9</accession>
<evidence type="ECO:0000313" key="2">
    <source>
        <dbReference type="Proteomes" id="UP000239590"/>
    </source>
</evidence>
<comment type="caution">
    <text evidence="1">The sequence shown here is derived from an EMBL/GenBank/DDBJ whole genome shotgun (WGS) entry which is preliminary data.</text>
</comment>
<protein>
    <submittedName>
        <fullName evidence="1">Uncharacterized protein</fullName>
    </submittedName>
</protein>
<reference evidence="2" key="1">
    <citation type="submission" date="2018-02" db="EMBL/GenBank/DDBJ databases">
        <title>Genome sequencing of Solimonas sp. HR-BB.</title>
        <authorList>
            <person name="Lee Y."/>
            <person name="Jeon C.O."/>
        </authorList>
    </citation>
    <scope>NUCLEOTIDE SEQUENCE [LARGE SCALE GENOMIC DNA]</scope>
    <source>
        <strain evidence="2">HR-U</strain>
    </source>
</reference>
<dbReference type="OrthoDB" id="961031at2"/>
<dbReference type="Proteomes" id="UP000239590">
    <property type="component" value="Unassembled WGS sequence"/>
</dbReference>
<dbReference type="RefSeq" id="WP_104710911.1">
    <property type="nucleotide sequence ID" value="NZ_PTRA01000001.1"/>
</dbReference>
<keyword evidence="2" id="KW-1185">Reference proteome</keyword>
<gene>
    <name evidence="1" type="ORF">C5O19_07170</name>
</gene>
<dbReference type="AlphaFoldDB" id="A0A2S7INZ9"/>
<name>A0A2S7INZ9_9BACT</name>
<organism evidence="1 2">
    <name type="scientific">Siphonobacter curvatus</name>
    <dbReference type="NCBI Taxonomy" id="2094562"/>
    <lineage>
        <taxon>Bacteria</taxon>
        <taxon>Pseudomonadati</taxon>
        <taxon>Bacteroidota</taxon>
        <taxon>Cytophagia</taxon>
        <taxon>Cytophagales</taxon>
        <taxon>Cytophagaceae</taxon>
        <taxon>Siphonobacter</taxon>
    </lineage>
</organism>
<sequence>MATPKNLPKGLIISSEAQYLLHTMNQKFEELKVLIRQEAPIPARDYYTATEVCKKLSISRSKFEQMKRDGVFNTVKPSGTGKVLVPAEELSKLFPNTFNAQ</sequence>
<dbReference type="EMBL" id="PTRA01000001">
    <property type="protein sequence ID" value="PQA59425.1"/>
    <property type="molecule type" value="Genomic_DNA"/>
</dbReference>
<proteinExistence type="predicted"/>
<evidence type="ECO:0000313" key="1">
    <source>
        <dbReference type="EMBL" id="PQA59425.1"/>
    </source>
</evidence>